<dbReference type="InterPro" id="IPR056647">
    <property type="entry name" value="DUF7745"/>
</dbReference>
<dbReference type="EMBL" id="JARKNE010000003">
    <property type="protein sequence ID" value="KAK5839537.1"/>
    <property type="molecule type" value="Genomic_DNA"/>
</dbReference>
<feature type="domain" description="DUF7745" evidence="1">
    <location>
        <begin position="62"/>
        <end position="330"/>
    </location>
</feature>
<evidence type="ECO:0000259" key="1">
    <source>
        <dbReference type="Pfam" id="PF24924"/>
    </source>
</evidence>
<organism evidence="2 3">
    <name type="scientific">Gossypium arboreum</name>
    <name type="common">Tree cotton</name>
    <name type="synonym">Gossypium nanking</name>
    <dbReference type="NCBI Taxonomy" id="29729"/>
    <lineage>
        <taxon>Eukaryota</taxon>
        <taxon>Viridiplantae</taxon>
        <taxon>Streptophyta</taxon>
        <taxon>Embryophyta</taxon>
        <taxon>Tracheophyta</taxon>
        <taxon>Spermatophyta</taxon>
        <taxon>Magnoliopsida</taxon>
        <taxon>eudicotyledons</taxon>
        <taxon>Gunneridae</taxon>
        <taxon>Pentapetalae</taxon>
        <taxon>rosids</taxon>
        <taxon>malvids</taxon>
        <taxon>Malvales</taxon>
        <taxon>Malvaceae</taxon>
        <taxon>Malvoideae</taxon>
        <taxon>Gossypium</taxon>
    </lineage>
</organism>
<protein>
    <recommendedName>
        <fullName evidence="1">DUF7745 domain-containing protein</fullName>
    </recommendedName>
</protein>
<dbReference type="Pfam" id="PF24924">
    <property type="entry name" value="DUF7745"/>
    <property type="match status" value="1"/>
</dbReference>
<keyword evidence="3" id="KW-1185">Reference proteome</keyword>
<evidence type="ECO:0000313" key="2">
    <source>
        <dbReference type="EMBL" id="KAK5839537.1"/>
    </source>
</evidence>
<gene>
    <name evidence="2" type="ORF">PVK06_008338</name>
</gene>
<reference evidence="2 3" key="1">
    <citation type="submission" date="2023-03" db="EMBL/GenBank/DDBJ databases">
        <title>WGS of Gossypium arboreum.</title>
        <authorList>
            <person name="Yu D."/>
        </authorList>
    </citation>
    <scope>NUCLEOTIDE SEQUENCE [LARGE SCALE GENOMIC DNA]</scope>
    <source>
        <tissue evidence="2">Leaf</tissue>
    </source>
</reference>
<evidence type="ECO:0000313" key="3">
    <source>
        <dbReference type="Proteomes" id="UP001358586"/>
    </source>
</evidence>
<sequence>MEKGFFDKVEDNAAVRIWAETTQQEKGDSLTEGYVSELWNFTRISVTQNNLQEMKEIWGQWDDEVKQLFYCHYGDLPYLLDVKVDEYLFRALAQYWNSAYSCFTFEKVDLVPTIEEYTTLLHCPKTQVDRVYARPANVPAFSKKLINITGMSEQWVTTRIKQKGDCKCIPWRNLRDLVLAHPDVKKRVDVFVLSIYGLVIFPKALEYVDEAVADLFDRLGKGTTPVPASLAETFRSLNACRRAVEKVLYRIFSENYSPLKELVATPRRDDVTEENWMTVLQNLQEEDVEWRASWMVPNEILYRCGNFDWVPLLGVWGAAGYAPLLALRQYRSRQFTPPT</sequence>
<proteinExistence type="predicted"/>
<accession>A0ABR0QKQ7</accession>
<name>A0ABR0QKQ7_GOSAR</name>
<dbReference type="Proteomes" id="UP001358586">
    <property type="component" value="Chromosome 3"/>
</dbReference>
<dbReference type="PANTHER" id="PTHR48200">
    <property type="entry name" value="PROTEIN, PUTATIVE-RELATED"/>
    <property type="match status" value="1"/>
</dbReference>
<dbReference type="PANTHER" id="PTHR48200:SF1">
    <property type="entry name" value="AMINOTRANSFERASE-LIKE PLANT MOBILE DOMAIN-CONTAINING PROTEIN"/>
    <property type="match status" value="1"/>
</dbReference>
<comment type="caution">
    <text evidence="2">The sequence shown here is derived from an EMBL/GenBank/DDBJ whole genome shotgun (WGS) entry which is preliminary data.</text>
</comment>